<evidence type="ECO:0000256" key="3">
    <source>
        <dbReference type="ARBA" id="ARBA00022801"/>
    </source>
</evidence>
<comment type="caution">
    <text evidence="6">The sequence shown here is derived from an EMBL/GenBank/DDBJ whole genome shotgun (WGS) entry which is preliminary data.</text>
</comment>
<name>A0A2T9ZK85_9FUNG</name>
<sequence length="827" mass="93868">MIANQTLEDSDQSPVKVYLYDLSRGLAKQFSLLLTGKQIDGIWHTSVVVYNREYYFGQGVIVDSPGQTQYGTPVEIIDMGATSIPRDVTEDLITELGQRWTFDKYHLFNNNCNHFSDELVQMLTGNSLPIYISELPNEFLSTPMGQNLMPMINSLYGNPPETSLPLDTAQKPQPIPSAETSSRDILSSSLRKNLFHIISNSDYLKFKKFLSAENFGLIIISDDDSSQSTCSTLSNCLENLGINAQSFFVDPTLSLISDDPENKKYNSKLNKNKFVLGCVFPGEIQSIIKSDYNITSNDSILFFNNTDEICRVYNINSESEITGGFAVLFNSILESLLKKSLKYNTSFTSKNLVNLLSRPTMNKLSYHEITEYLPFDTLLSRFLEIDGITVSHAEAWIDLIKSTLLKEQKGIEYIETGNQDSKIRNITNFAEFLFYADKMVSIMRSICPGKEFLVVRAISEYYNLDSLNSEPFYHMYEEKSTFEILNDFINSQIEKDLLLTENFYAELMSLVSVVLSRFSVFHKNNEFRGKFGRSPIAVSENGFLLNKNLHRLSHGEIFNIYNFVYLAYDQISDLCKLGSKLVSMFLLGDIKDYVLATTNNQNSSKIDDQKSKQTEALLKSACLCALWVSSTIYTIRLVNDIILDNGNIFNKFVVPESFPIKNVSLSGPYNNVMLESVVVEMQCAMIEFLGSLKTILDQKTIPSDGYLETLASDNKEYSHDKNQNIYDIGELLFSKVNLSSLTDILVSVGLLLQTDSENLLELTEALELDEILNCIKNELLSLKSIPYYEKIDNKLTERSDSKNQWFNFSRFDILNLTINDIFKSLSN</sequence>
<keyword evidence="3" id="KW-0378">Hydrolase</keyword>
<dbReference type="OrthoDB" id="21221at2759"/>
<evidence type="ECO:0000256" key="1">
    <source>
        <dbReference type="ARBA" id="ARBA00008140"/>
    </source>
</evidence>
<dbReference type="InterPro" id="IPR042266">
    <property type="entry name" value="PPPDE_sf"/>
</dbReference>
<evidence type="ECO:0000256" key="2">
    <source>
        <dbReference type="ARBA" id="ARBA00022670"/>
    </source>
</evidence>
<dbReference type="InterPro" id="IPR008580">
    <property type="entry name" value="PPPDE_dom"/>
</dbReference>
<dbReference type="AlphaFoldDB" id="A0A2T9ZK85"/>
<dbReference type="Pfam" id="PF05903">
    <property type="entry name" value="Peptidase_C97"/>
    <property type="match status" value="1"/>
</dbReference>
<dbReference type="SMART" id="SM01179">
    <property type="entry name" value="DUF862"/>
    <property type="match status" value="1"/>
</dbReference>
<dbReference type="GO" id="GO:0070646">
    <property type="term" value="P:protein modification by small protein removal"/>
    <property type="evidence" value="ECO:0007669"/>
    <property type="project" value="TreeGrafter"/>
</dbReference>
<dbReference type="EMBL" id="MBFS01000051">
    <property type="protein sequence ID" value="PVV05004.1"/>
    <property type="molecule type" value="Genomic_DNA"/>
</dbReference>
<organism evidence="6 7">
    <name type="scientific">Smittium megazygosporum</name>
    <dbReference type="NCBI Taxonomy" id="133381"/>
    <lineage>
        <taxon>Eukaryota</taxon>
        <taxon>Fungi</taxon>
        <taxon>Fungi incertae sedis</taxon>
        <taxon>Zoopagomycota</taxon>
        <taxon>Kickxellomycotina</taxon>
        <taxon>Harpellomycetes</taxon>
        <taxon>Harpellales</taxon>
        <taxon>Legeriomycetaceae</taxon>
        <taxon>Smittium</taxon>
    </lineage>
</organism>
<evidence type="ECO:0000256" key="4">
    <source>
        <dbReference type="SAM" id="MobiDB-lite"/>
    </source>
</evidence>
<reference evidence="6 7" key="1">
    <citation type="journal article" date="2018" name="MBio">
        <title>Comparative Genomics Reveals the Core Gene Toolbox for the Fungus-Insect Symbiosis.</title>
        <authorList>
            <person name="Wang Y."/>
            <person name="Stata M."/>
            <person name="Wang W."/>
            <person name="Stajich J.E."/>
            <person name="White M.M."/>
            <person name="Moncalvo J.M."/>
        </authorList>
    </citation>
    <scope>NUCLEOTIDE SEQUENCE [LARGE SCALE GENOMIC DNA]</scope>
    <source>
        <strain evidence="6 7">SC-DP-2</strain>
    </source>
</reference>
<feature type="region of interest" description="Disordered" evidence="4">
    <location>
        <begin position="160"/>
        <end position="182"/>
    </location>
</feature>
<dbReference type="Gene3D" id="3.90.1720.30">
    <property type="entry name" value="PPPDE domains"/>
    <property type="match status" value="1"/>
</dbReference>
<feature type="domain" description="PPPDE" evidence="5">
    <location>
        <begin position="13"/>
        <end position="153"/>
    </location>
</feature>
<protein>
    <recommendedName>
        <fullName evidence="5">PPPDE domain-containing protein</fullName>
    </recommendedName>
</protein>
<evidence type="ECO:0000259" key="5">
    <source>
        <dbReference type="PROSITE" id="PS51858"/>
    </source>
</evidence>
<dbReference type="GO" id="GO:0006508">
    <property type="term" value="P:proteolysis"/>
    <property type="evidence" value="ECO:0007669"/>
    <property type="project" value="UniProtKB-KW"/>
</dbReference>
<evidence type="ECO:0000313" key="6">
    <source>
        <dbReference type="EMBL" id="PVV05004.1"/>
    </source>
</evidence>
<keyword evidence="2" id="KW-0645">Protease</keyword>
<accession>A0A2T9ZK85</accession>
<evidence type="ECO:0000313" key="7">
    <source>
        <dbReference type="Proteomes" id="UP000245609"/>
    </source>
</evidence>
<gene>
    <name evidence="6" type="ORF">BB560_000477</name>
</gene>
<dbReference type="PANTHER" id="PTHR12378">
    <property type="entry name" value="DESUMOYLATING ISOPEPTIDASE"/>
    <property type="match status" value="1"/>
</dbReference>
<dbReference type="PROSITE" id="PS51858">
    <property type="entry name" value="PPPDE"/>
    <property type="match status" value="1"/>
</dbReference>
<comment type="similarity">
    <text evidence="1">Belongs to the DeSI family.</text>
</comment>
<proteinExistence type="inferred from homology"/>
<dbReference type="Proteomes" id="UP000245609">
    <property type="component" value="Unassembled WGS sequence"/>
</dbReference>
<keyword evidence="7" id="KW-1185">Reference proteome</keyword>
<dbReference type="PANTHER" id="PTHR12378:SF7">
    <property type="entry name" value="DESUMOYLATING ISOPEPTIDASE 1"/>
    <property type="match status" value="1"/>
</dbReference>
<dbReference type="STRING" id="133381.A0A2T9ZK85"/>
<dbReference type="GO" id="GO:0008233">
    <property type="term" value="F:peptidase activity"/>
    <property type="evidence" value="ECO:0007669"/>
    <property type="project" value="UniProtKB-KW"/>
</dbReference>